<dbReference type="Gene3D" id="1.10.1330.10">
    <property type="entry name" value="Dockerin domain"/>
    <property type="match status" value="1"/>
</dbReference>
<organism evidence="3 4">
    <name type="scientific">Ruminococcus difficilis</name>
    <dbReference type="NCBI Taxonomy" id="2763069"/>
    <lineage>
        <taxon>Bacteria</taxon>
        <taxon>Bacillati</taxon>
        <taxon>Bacillota</taxon>
        <taxon>Clostridia</taxon>
        <taxon>Eubacteriales</taxon>
        <taxon>Oscillospiraceae</taxon>
        <taxon>Ruminococcus</taxon>
    </lineage>
</organism>
<dbReference type="PROSITE" id="PS00018">
    <property type="entry name" value="EF_HAND_1"/>
    <property type="match status" value="1"/>
</dbReference>
<dbReference type="InterPro" id="IPR018247">
    <property type="entry name" value="EF_Hand_1_Ca_BS"/>
</dbReference>
<reference evidence="3" key="1">
    <citation type="submission" date="2021-01" db="EMBL/GenBank/DDBJ databases">
        <title>Genome public.</title>
        <authorList>
            <person name="Liu C."/>
            <person name="Sun Q."/>
        </authorList>
    </citation>
    <scope>NUCLEOTIDE SEQUENCE</scope>
    <source>
        <strain evidence="3">M6</strain>
    </source>
</reference>
<name>A0A934WUP5_9FIRM</name>
<evidence type="ECO:0000313" key="4">
    <source>
        <dbReference type="Proteomes" id="UP000633365"/>
    </source>
</evidence>
<dbReference type="PROSITE" id="PS51766">
    <property type="entry name" value="DOCKERIN"/>
    <property type="match status" value="1"/>
</dbReference>
<dbReference type="AlphaFoldDB" id="A0A934WUP5"/>
<sequence>HDFKGTRKITKFEATPYKGGLFNLFTRYNYRCYYTETCKDCQGVRQGYFDYPIIDVERWADYRAAFESIVKMNPEQLQSFSDQDYLEGYKYYLLIPSWYLSPLYEATGTNEMNFANLQSGWLTKLTNTDEAGSCKMFDKNGKEIASYKPKDNKNSSSVGANGSEGEDEGISEDELETWRFTEDDGAVVALSTDYLMSLDDGEYSYTACFSNENGDGAAITMVFNIVSDEHGKKVTNLHPLGTMVNADGGIVSMNLSDQYVPYTGEPITPPAVTLTSEMGVEYAEGEDYTLTYYQVVEDEDGEAVEVEIAPENIKDIGTYNVVANPTRNGVLSGSAWAQFVVIDEADCPHDWETLSNEDGHWQHCTICGASTRILWHEDGERKCEVKRVAIPVDGGEDTNALLVTAYNECPVCGYHTPEKAYNYSYTYPEQNYRLATLRNAEINTSANAIYMKGDVAKDDQVFWDGALLTKPTEIIGGKPADYNKDEGMILTFTDDFLATVADGNHELTVCNGDEFTVMTVTVENHLLAALADKALDDYEEMDFYDYYGLLSDYRDREVEVIYGNLDEALPLLGDTNQDGIVTISDVTAIQRVLAELESFSDLQMLLADANQDGEVNITDATTIQKYLAEFDIPYPIGKPVAYEVDG</sequence>
<evidence type="ECO:0000259" key="2">
    <source>
        <dbReference type="PROSITE" id="PS51766"/>
    </source>
</evidence>
<feature type="non-terminal residue" evidence="3">
    <location>
        <position position="1"/>
    </location>
</feature>
<accession>A0A934WUP5</accession>
<keyword evidence="4" id="KW-1185">Reference proteome</keyword>
<dbReference type="EMBL" id="JAEQMG010000190">
    <property type="protein sequence ID" value="MBK6090246.1"/>
    <property type="molecule type" value="Genomic_DNA"/>
</dbReference>
<gene>
    <name evidence="3" type="ORF">JKK62_16625</name>
</gene>
<feature type="domain" description="Dockerin" evidence="2">
    <location>
        <begin position="568"/>
        <end position="636"/>
    </location>
</feature>
<protein>
    <submittedName>
        <fullName evidence="3">Dockerin type I repeat-containing protein</fullName>
    </submittedName>
</protein>
<dbReference type="GO" id="GO:0000272">
    <property type="term" value="P:polysaccharide catabolic process"/>
    <property type="evidence" value="ECO:0007669"/>
    <property type="project" value="InterPro"/>
</dbReference>
<dbReference type="Pfam" id="PF00404">
    <property type="entry name" value="Dockerin_1"/>
    <property type="match status" value="1"/>
</dbReference>
<dbReference type="CDD" id="cd14256">
    <property type="entry name" value="Dockerin_I"/>
    <property type="match status" value="1"/>
</dbReference>
<dbReference type="RefSeq" id="WP_201428917.1">
    <property type="nucleotide sequence ID" value="NZ_JAEQMG010000190.1"/>
</dbReference>
<dbReference type="InterPro" id="IPR002105">
    <property type="entry name" value="Dockerin_1_rpt"/>
</dbReference>
<comment type="caution">
    <text evidence="3">The sequence shown here is derived from an EMBL/GenBank/DDBJ whole genome shotgun (WGS) entry which is preliminary data.</text>
</comment>
<dbReference type="InterPro" id="IPR016134">
    <property type="entry name" value="Dockerin_dom"/>
</dbReference>
<evidence type="ECO:0000256" key="1">
    <source>
        <dbReference type="SAM" id="MobiDB-lite"/>
    </source>
</evidence>
<feature type="compositionally biased region" description="Acidic residues" evidence="1">
    <location>
        <begin position="164"/>
        <end position="173"/>
    </location>
</feature>
<feature type="region of interest" description="Disordered" evidence="1">
    <location>
        <begin position="147"/>
        <end position="173"/>
    </location>
</feature>
<dbReference type="Proteomes" id="UP000633365">
    <property type="component" value="Unassembled WGS sequence"/>
</dbReference>
<dbReference type="SUPFAM" id="SSF63446">
    <property type="entry name" value="Type I dockerin domain"/>
    <property type="match status" value="1"/>
</dbReference>
<dbReference type="GO" id="GO:0004553">
    <property type="term" value="F:hydrolase activity, hydrolyzing O-glycosyl compounds"/>
    <property type="evidence" value="ECO:0007669"/>
    <property type="project" value="InterPro"/>
</dbReference>
<proteinExistence type="predicted"/>
<evidence type="ECO:0000313" key="3">
    <source>
        <dbReference type="EMBL" id="MBK6090246.1"/>
    </source>
</evidence>
<dbReference type="InterPro" id="IPR036439">
    <property type="entry name" value="Dockerin_dom_sf"/>
</dbReference>